<dbReference type="OrthoDB" id="202840at2759"/>
<comment type="catalytic activity">
    <reaction evidence="1">
        <text>4-maleylacetoacetate = 4-fumarylacetoacetate</text>
        <dbReference type="Rhea" id="RHEA:14817"/>
        <dbReference type="ChEBI" id="CHEBI:17105"/>
        <dbReference type="ChEBI" id="CHEBI:18034"/>
        <dbReference type="EC" id="5.2.1.2"/>
    </reaction>
</comment>
<evidence type="ECO:0000256" key="7">
    <source>
        <dbReference type="ARBA" id="ARBA00023232"/>
    </source>
</evidence>
<dbReference type="NCBIfam" id="TIGR01262">
    <property type="entry name" value="maiA"/>
    <property type="match status" value="1"/>
</dbReference>
<comment type="cofactor">
    <cofactor evidence="2">
        <name>glutathione</name>
        <dbReference type="ChEBI" id="CHEBI:57925"/>
    </cofactor>
</comment>
<protein>
    <recommendedName>
        <fullName evidence="5">maleylacetoacetate isomerase</fullName>
        <ecNumber evidence="5">5.2.1.2</ecNumber>
    </recommendedName>
</protein>
<dbReference type="GO" id="GO:0016034">
    <property type="term" value="F:maleylacetoacetate isomerase activity"/>
    <property type="evidence" value="ECO:0007669"/>
    <property type="project" value="UniProtKB-EC"/>
</dbReference>
<dbReference type="InterPro" id="IPR036249">
    <property type="entry name" value="Thioredoxin-like_sf"/>
</dbReference>
<evidence type="ECO:0000259" key="9">
    <source>
        <dbReference type="PROSITE" id="PS50405"/>
    </source>
</evidence>
<evidence type="ECO:0000256" key="2">
    <source>
        <dbReference type="ARBA" id="ARBA00001955"/>
    </source>
</evidence>
<keyword evidence="7" id="KW-0585">Phenylalanine catabolism</keyword>
<dbReference type="UniPathway" id="UPA00139">
    <property type="reaction ID" value="UER00340"/>
</dbReference>
<dbReference type="SUPFAM" id="SSF52833">
    <property type="entry name" value="Thioredoxin-like"/>
    <property type="match status" value="1"/>
</dbReference>
<dbReference type="Pfam" id="PF02798">
    <property type="entry name" value="GST_N"/>
    <property type="match status" value="1"/>
</dbReference>
<dbReference type="PROSITE" id="PS50405">
    <property type="entry name" value="GST_CTER"/>
    <property type="match status" value="1"/>
</dbReference>
<dbReference type="Gene3D" id="3.40.30.10">
    <property type="entry name" value="Glutaredoxin"/>
    <property type="match status" value="1"/>
</dbReference>
<dbReference type="STRING" id="299467.A0A443STK1"/>
<dbReference type="SFLD" id="SFLDG00358">
    <property type="entry name" value="Main_(cytGST)"/>
    <property type="match status" value="1"/>
</dbReference>
<accession>A0A443STK1</accession>
<dbReference type="SUPFAM" id="SSF47616">
    <property type="entry name" value="GST C-terminal domain-like"/>
    <property type="match status" value="1"/>
</dbReference>
<dbReference type="FunFam" id="1.20.1050.10:FF:000010">
    <property type="entry name" value="Maleylacetoacetate isomerase isoform 1"/>
    <property type="match status" value="1"/>
</dbReference>
<evidence type="ECO:0000259" key="8">
    <source>
        <dbReference type="PROSITE" id="PS50404"/>
    </source>
</evidence>
<keyword evidence="6" id="KW-0828">Tyrosine catabolism</keyword>
<dbReference type="SFLD" id="SFLDS00019">
    <property type="entry name" value="Glutathione_Transferase_(cytos"/>
    <property type="match status" value="1"/>
</dbReference>
<dbReference type="PANTHER" id="PTHR42673:SF4">
    <property type="entry name" value="MALEYLACETOACETATE ISOMERASE"/>
    <property type="match status" value="1"/>
</dbReference>
<dbReference type="InterPro" id="IPR040079">
    <property type="entry name" value="Glutathione_S-Trfase"/>
</dbReference>
<dbReference type="EMBL" id="NCKV01000350">
    <property type="protein sequence ID" value="RWS30865.1"/>
    <property type="molecule type" value="Genomic_DNA"/>
</dbReference>
<comment type="caution">
    <text evidence="10">The sequence shown here is derived from an EMBL/GenBank/DDBJ whole genome shotgun (WGS) entry which is preliminary data.</text>
</comment>
<evidence type="ECO:0000313" key="11">
    <source>
        <dbReference type="Proteomes" id="UP000288716"/>
    </source>
</evidence>
<keyword evidence="10" id="KW-0413">Isomerase</keyword>
<name>A0A443STK1_9ACAR</name>
<dbReference type="InterPro" id="IPR034330">
    <property type="entry name" value="GST_Zeta_C"/>
</dbReference>
<dbReference type="InterPro" id="IPR036282">
    <property type="entry name" value="Glutathione-S-Trfase_C_sf"/>
</dbReference>
<evidence type="ECO:0000313" key="10">
    <source>
        <dbReference type="EMBL" id="RWS30865.1"/>
    </source>
</evidence>
<dbReference type="GO" id="GO:0006572">
    <property type="term" value="P:L-tyrosine catabolic process"/>
    <property type="evidence" value="ECO:0007669"/>
    <property type="project" value="UniProtKB-KW"/>
</dbReference>
<comment type="pathway">
    <text evidence="3">Amino-acid degradation; L-phenylalanine degradation; acetoacetate and fumarate from L-phenylalanine: step 5/6.</text>
</comment>
<dbReference type="InterPro" id="IPR005955">
    <property type="entry name" value="GST_Zeta"/>
</dbReference>
<dbReference type="GO" id="GO:0004364">
    <property type="term" value="F:glutathione transferase activity"/>
    <property type="evidence" value="ECO:0007669"/>
    <property type="project" value="TreeGrafter"/>
</dbReference>
<dbReference type="Gene3D" id="1.20.1050.10">
    <property type="match status" value="1"/>
</dbReference>
<reference evidence="10 11" key="1">
    <citation type="journal article" date="2018" name="Gigascience">
        <title>Genomes of trombidid mites reveal novel predicted allergens and laterally-transferred genes associated with secondary metabolism.</title>
        <authorList>
            <person name="Dong X."/>
            <person name="Chaisiri K."/>
            <person name="Xia D."/>
            <person name="Armstrong S.D."/>
            <person name="Fang Y."/>
            <person name="Donnelly M.J."/>
            <person name="Kadowaki T."/>
            <person name="McGarry J.W."/>
            <person name="Darby A.C."/>
            <person name="Makepeace B.L."/>
        </authorList>
    </citation>
    <scope>NUCLEOTIDE SEQUENCE [LARGE SCALE GENOMIC DNA]</scope>
    <source>
        <strain evidence="10">UoL-UT</strain>
    </source>
</reference>
<evidence type="ECO:0000256" key="3">
    <source>
        <dbReference type="ARBA" id="ARBA00004671"/>
    </source>
</evidence>
<keyword evidence="11" id="KW-1185">Reference proteome</keyword>
<proteinExistence type="inferred from homology"/>
<dbReference type="GO" id="GO:0006559">
    <property type="term" value="P:L-phenylalanine catabolic process"/>
    <property type="evidence" value="ECO:0007669"/>
    <property type="project" value="UniProtKB-UniPathway"/>
</dbReference>
<dbReference type="PANTHER" id="PTHR42673">
    <property type="entry name" value="MALEYLACETOACETATE ISOMERASE"/>
    <property type="match status" value="1"/>
</dbReference>
<dbReference type="EC" id="5.2.1.2" evidence="5"/>
<dbReference type="PROSITE" id="PS50404">
    <property type="entry name" value="GST_NTER"/>
    <property type="match status" value="1"/>
</dbReference>
<dbReference type="CDD" id="cd03191">
    <property type="entry name" value="GST_C_Zeta"/>
    <property type="match status" value="1"/>
</dbReference>
<evidence type="ECO:0000256" key="1">
    <source>
        <dbReference type="ARBA" id="ARBA00001622"/>
    </source>
</evidence>
<evidence type="ECO:0000256" key="5">
    <source>
        <dbReference type="ARBA" id="ARBA00013199"/>
    </source>
</evidence>
<dbReference type="AlphaFoldDB" id="A0A443STK1"/>
<dbReference type="InterPro" id="IPR010987">
    <property type="entry name" value="Glutathione-S-Trfase_C-like"/>
</dbReference>
<comment type="similarity">
    <text evidence="4">Belongs to the GST superfamily. Zeta family.</text>
</comment>
<feature type="domain" description="GST N-terminal" evidence="8">
    <location>
        <begin position="1"/>
        <end position="85"/>
    </location>
</feature>
<dbReference type="Proteomes" id="UP000288716">
    <property type="component" value="Unassembled WGS sequence"/>
</dbReference>
<sequence length="211" mass="23510">MTANSLLIFPQFMCLATLEHKGISYEYRAVNLIKNGGEQHSQEFKRINPFSQVPALIIENNGKSETIVQSMAILEYLEEKYPKAALLPVDAVDRAKVRSLCECIASGIQPLQNLGVLNKIEELGGSKGEWAAHVITDKFKALEEMLKECSGKYCFGNSVTLADVCLIPQVYNAKRFSVDLNMFPIISSVCKQLEQLEAFQKSHPDNQPDSP</sequence>
<dbReference type="GO" id="GO:0005739">
    <property type="term" value="C:mitochondrion"/>
    <property type="evidence" value="ECO:0007669"/>
    <property type="project" value="TreeGrafter"/>
</dbReference>
<evidence type="ECO:0000256" key="4">
    <source>
        <dbReference type="ARBA" id="ARBA00010007"/>
    </source>
</evidence>
<feature type="domain" description="GST C-terminal" evidence="9">
    <location>
        <begin position="90"/>
        <end position="211"/>
    </location>
</feature>
<dbReference type="VEuPathDB" id="VectorBase:LDEU001171"/>
<evidence type="ECO:0000256" key="6">
    <source>
        <dbReference type="ARBA" id="ARBA00022878"/>
    </source>
</evidence>
<gene>
    <name evidence="10" type="ORF">B4U80_04425</name>
</gene>
<dbReference type="InterPro" id="IPR004045">
    <property type="entry name" value="Glutathione_S-Trfase_N"/>
</dbReference>
<organism evidence="10 11">
    <name type="scientific">Leptotrombidium deliense</name>
    <dbReference type="NCBI Taxonomy" id="299467"/>
    <lineage>
        <taxon>Eukaryota</taxon>
        <taxon>Metazoa</taxon>
        <taxon>Ecdysozoa</taxon>
        <taxon>Arthropoda</taxon>
        <taxon>Chelicerata</taxon>
        <taxon>Arachnida</taxon>
        <taxon>Acari</taxon>
        <taxon>Acariformes</taxon>
        <taxon>Trombidiformes</taxon>
        <taxon>Prostigmata</taxon>
        <taxon>Anystina</taxon>
        <taxon>Parasitengona</taxon>
        <taxon>Trombiculoidea</taxon>
        <taxon>Trombiculidae</taxon>
        <taxon>Leptotrombidium</taxon>
    </lineage>
</organism>
<dbReference type="GO" id="GO:0006749">
    <property type="term" value="P:glutathione metabolic process"/>
    <property type="evidence" value="ECO:0007669"/>
    <property type="project" value="TreeGrafter"/>
</dbReference>